<gene>
    <name evidence="2" type="ORF">SAMN05421505_11872</name>
</gene>
<accession>A0A1G8DJR8</accession>
<dbReference type="RefSeq" id="WP_143020332.1">
    <property type="nucleotide sequence ID" value="NZ_FNCN01000018.1"/>
</dbReference>
<protein>
    <recommendedName>
        <fullName evidence="4">Excreted virulence factor EspC, type VII ESX diderm</fullName>
    </recommendedName>
</protein>
<name>A0A1G8DJR8_9ACTN</name>
<keyword evidence="3" id="KW-1185">Reference proteome</keyword>
<organism evidence="2 3">
    <name type="scientific">Sinosporangium album</name>
    <dbReference type="NCBI Taxonomy" id="504805"/>
    <lineage>
        <taxon>Bacteria</taxon>
        <taxon>Bacillati</taxon>
        <taxon>Actinomycetota</taxon>
        <taxon>Actinomycetes</taxon>
        <taxon>Streptosporangiales</taxon>
        <taxon>Streptosporangiaceae</taxon>
        <taxon>Sinosporangium</taxon>
    </lineage>
</organism>
<feature type="region of interest" description="Disordered" evidence="1">
    <location>
        <begin position="84"/>
        <end position="104"/>
    </location>
</feature>
<evidence type="ECO:0000313" key="2">
    <source>
        <dbReference type="EMBL" id="SDH57709.1"/>
    </source>
</evidence>
<evidence type="ECO:0000313" key="3">
    <source>
        <dbReference type="Proteomes" id="UP000198923"/>
    </source>
</evidence>
<evidence type="ECO:0008006" key="4">
    <source>
        <dbReference type="Google" id="ProtNLM"/>
    </source>
</evidence>
<evidence type="ECO:0000256" key="1">
    <source>
        <dbReference type="SAM" id="MobiDB-lite"/>
    </source>
</evidence>
<dbReference type="AlphaFoldDB" id="A0A1G8DJR8"/>
<dbReference type="Proteomes" id="UP000198923">
    <property type="component" value="Unassembled WGS sequence"/>
</dbReference>
<reference evidence="2 3" key="1">
    <citation type="submission" date="2016-10" db="EMBL/GenBank/DDBJ databases">
        <authorList>
            <person name="de Groot N.N."/>
        </authorList>
    </citation>
    <scope>NUCLEOTIDE SEQUENCE [LARGE SCALE GENOMIC DNA]</scope>
    <source>
        <strain evidence="2 3">CPCC 201354</strain>
    </source>
</reference>
<dbReference type="STRING" id="504805.SAMN05421505_11872"/>
<dbReference type="EMBL" id="FNCN01000018">
    <property type="protein sequence ID" value="SDH57709.1"/>
    <property type="molecule type" value="Genomic_DNA"/>
</dbReference>
<sequence>MTGYEIYSGTVERGGTYISGHGADYNASVMRLRQRGSGTRTFGGEGLFATITGAYNECLQVSLDAMTGIGRGIAETGEGLRTVSRNTRAAESANTDNFTSPAWR</sequence>
<proteinExistence type="predicted"/>
<dbReference type="OrthoDB" id="3535849at2"/>